<feature type="domain" description="Xylose isomerase-like TIM barrel" evidence="4">
    <location>
        <begin position="24"/>
        <end position="242"/>
    </location>
</feature>
<dbReference type="InterPro" id="IPR050417">
    <property type="entry name" value="Sugar_Epim/Isomerase"/>
</dbReference>
<dbReference type="PIRSF" id="PIRSF006241">
    <property type="entry name" value="HyI"/>
    <property type="match status" value="1"/>
</dbReference>
<reference evidence="5 6" key="1">
    <citation type="submission" date="2016-10" db="EMBL/GenBank/DDBJ databases">
        <authorList>
            <person name="de Groot N.N."/>
        </authorList>
    </citation>
    <scope>NUCLEOTIDE SEQUENCE [LARGE SCALE GENOMIC DNA]</scope>
    <source>
        <strain evidence="5 6">DSM 44468</strain>
    </source>
</reference>
<keyword evidence="6" id="KW-1185">Reference proteome</keyword>
<feature type="active site" description="Proton donor/acceptor" evidence="3">
    <location>
        <position position="139"/>
    </location>
</feature>
<evidence type="ECO:0000313" key="5">
    <source>
        <dbReference type="EMBL" id="SFJ42277.1"/>
    </source>
</evidence>
<name>A0A1I3RAC9_9PSEU</name>
<dbReference type="InterPro" id="IPR013022">
    <property type="entry name" value="Xyl_isomerase-like_TIM-brl"/>
</dbReference>
<dbReference type="Gene3D" id="3.20.20.150">
    <property type="entry name" value="Divalent-metal-dependent TIM barrel enzymes"/>
    <property type="match status" value="1"/>
</dbReference>
<dbReference type="GO" id="GO:0016853">
    <property type="term" value="F:isomerase activity"/>
    <property type="evidence" value="ECO:0007669"/>
    <property type="project" value="UniProtKB-KW"/>
</dbReference>
<evidence type="ECO:0000313" key="6">
    <source>
        <dbReference type="Proteomes" id="UP000199025"/>
    </source>
</evidence>
<dbReference type="Proteomes" id="UP000199025">
    <property type="component" value="Unassembled WGS sequence"/>
</dbReference>
<sequence>MSLPLSVNVELLFREAGDDLGDRIRAAADHGYGVVEIWSHSDKDLDSIEKALSDTGSTLHTMLVEGRLTLADAGTHEAFTGHVRAAVEAARRLGCTRIVTGSGVGLPYMKRAVQHGIVVEALKAGADIAAEHGVTIVLENLNTRVDHPGTLFDTTAECIAAVRAVGSPGLALLYDAYHSLQMGEEPARELAGAMDVVSHVQIADLPDRTEPGTGTVDWAARLRELRELGYAGPFGLEYLPTTESLASLRAITEIAAGL</sequence>
<evidence type="ECO:0000259" key="4">
    <source>
        <dbReference type="Pfam" id="PF01261"/>
    </source>
</evidence>
<dbReference type="PANTHER" id="PTHR43489">
    <property type="entry name" value="ISOMERASE"/>
    <property type="match status" value="1"/>
</dbReference>
<dbReference type="EMBL" id="FORP01000005">
    <property type="protein sequence ID" value="SFJ42277.1"/>
    <property type="molecule type" value="Genomic_DNA"/>
</dbReference>
<dbReference type="STRING" id="115433.SAMN05421835_105179"/>
<keyword evidence="1 2" id="KW-0413">Isomerase</keyword>
<dbReference type="AlphaFoldDB" id="A0A1I3RAC9"/>
<feature type="active site" description="Proton donor/acceptor" evidence="3">
    <location>
        <position position="237"/>
    </location>
</feature>
<evidence type="ECO:0000256" key="3">
    <source>
        <dbReference type="PIRSR" id="PIRSR006241-50"/>
    </source>
</evidence>
<dbReference type="Pfam" id="PF01261">
    <property type="entry name" value="AP_endonuc_2"/>
    <property type="match status" value="1"/>
</dbReference>
<evidence type="ECO:0000256" key="2">
    <source>
        <dbReference type="PIRNR" id="PIRNR006241"/>
    </source>
</evidence>
<dbReference type="InterPro" id="IPR036237">
    <property type="entry name" value="Xyl_isomerase-like_sf"/>
</dbReference>
<organism evidence="5 6">
    <name type="scientific">Amycolatopsis sacchari</name>
    <dbReference type="NCBI Taxonomy" id="115433"/>
    <lineage>
        <taxon>Bacteria</taxon>
        <taxon>Bacillati</taxon>
        <taxon>Actinomycetota</taxon>
        <taxon>Actinomycetes</taxon>
        <taxon>Pseudonocardiales</taxon>
        <taxon>Pseudonocardiaceae</taxon>
        <taxon>Amycolatopsis</taxon>
    </lineage>
</organism>
<gene>
    <name evidence="5" type="ORF">SAMN05421835_105179</name>
</gene>
<comment type="similarity">
    <text evidence="2">Belongs to the hyi family.</text>
</comment>
<evidence type="ECO:0000256" key="1">
    <source>
        <dbReference type="ARBA" id="ARBA00023235"/>
    </source>
</evidence>
<dbReference type="InterPro" id="IPR026040">
    <property type="entry name" value="HyI-like"/>
</dbReference>
<keyword evidence="5" id="KW-0670">Pyruvate</keyword>
<accession>A0A1I3RAC9</accession>
<dbReference type="SUPFAM" id="SSF51658">
    <property type="entry name" value="Xylose isomerase-like"/>
    <property type="match status" value="1"/>
</dbReference>
<proteinExistence type="inferred from homology"/>
<protein>
    <submittedName>
        <fullName evidence="5">Hydroxypyruvate isomerase</fullName>
    </submittedName>
</protein>